<proteinExistence type="predicted"/>
<feature type="signal peptide" evidence="1">
    <location>
        <begin position="1"/>
        <end position="25"/>
    </location>
</feature>
<dbReference type="PROSITE" id="PS51257">
    <property type="entry name" value="PROKAR_LIPOPROTEIN"/>
    <property type="match status" value="1"/>
</dbReference>
<dbReference type="SUPFAM" id="SSF50494">
    <property type="entry name" value="Trypsin-like serine proteases"/>
    <property type="match status" value="1"/>
</dbReference>
<comment type="caution">
    <text evidence="2">The sequence shown here is derived from an EMBL/GenBank/DDBJ whole genome shotgun (WGS) entry which is preliminary data.</text>
</comment>
<name>A0ABW9LRF4_9MYCO</name>
<evidence type="ECO:0000313" key="3">
    <source>
        <dbReference type="Proteomes" id="UP001635817"/>
    </source>
</evidence>
<dbReference type="EMBL" id="JBKBDE010000001">
    <property type="protein sequence ID" value="MFN6549552.1"/>
    <property type="molecule type" value="Genomic_DNA"/>
</dbReference>
<sequence length="286" mass="28591">MSRRNGFAIAAVAAAAVALSACSTATGGAPVADPGASSATVTGATAADPPAVVENNWGSVPAVQGEHDVRGYRFGVPATGIMLWQSGEGCTAGPVVAPAAASRQRGLLTAGHCDITQGNPVTTYTAGDHSASAQAGTYTGTKRTDTLDATVVWGPTAPATVSGQYRVAGVLTADAVRELVGEAVVCVDGAVLGLRCGDLVDADADLITARIPTDHGDSGAAMFLVNKATQAATLIGIVKGSSSGFSYATYLDPTLRALGSKLVTDPAVAVDVSKDRRYSDAVTVAQ</sequence>
<dbReference type="Gene3D" id="2.40.10.10">
    <property type="entry name" value="Trypsin-like serine proteases"/>
    <property type="match status" value="2"/>
</dbReference>
<evidence type="ECO:0008006" key="4">
    <source>
        <dbReference type="Google" id="ProtNLM"/>
    </source>
</evidence>
<keyword evidence="3" id="KW-1185">Reference proteome</keyword>
<protein>
    <recommendedName>
        <fullName evidence="4">Peptidase S1 domain-containing protein</fullName>
    </recommendedName>
</protein>
<reference evidence="2 3" key="1">
    <citation type="submission" date="2024-12" db="EMBL/GenBank/DDBJ databases">
        <title>The coexistence of Mycolicibacterium septicum and Mycolicibacterium nivoides in clinical samples.</title>
        <authorList>
            <person name="Wang C."/>
            <person name="Feng Y."/>
            <person name="Zong Z."/>
        </authorList>
    </citation>
    <scope>NUCLEOTIDE SEQUENCE [LARGE SCALE GENOMIC DNA]</scope>
    <source>
        <strain evidence="2 3">120310</strain>
    </source>
</reference>
<evidence type="ECO:0000256" key="1">
    <source>
        <dbReference type="SAM" id="SignalP"/>
    </source>
</evidence>
<organism evidence="2 3">
    <name type="scientific">Mycolicibacterium septicum</name>
    <dbReference type="NCBI Taxonomy" id="98668"/>
    <lineage>
        <taxon>Bacteria</taxon>
        <taxon>Bacillati</taxon>
        <taxon>Actinomycetota</taxon>
        <taxon>Actinomycetes</taxon>
        <taxon>Mycobacteriales</taxon>
        <taxon>Mycobacteriaceae</taxon>
        <taxon>Mycolicibacterium</taxon>
    </lineage>
</organism>
<dbReference type="Proteomes" id="UP001635817">
    <property type="component" value="Unassembled WGS sequence"/>
</dbReference>
<gene>
    <name evidence="2" type="ORF">ACK4CP_04065</name>
</gene>
<accession>A0ABW9LRF4</accession>
<feature type="chain" id="PRO_5045931662" description="Peptidase S1 domain-containing protein" evidence="1">
    <location>
        <begin position="26"/>
        <end position="286"/>
    </location>
</feature>
<dbReference type="InterPro" id="IPR009003">
    <property type="entry name" value="Peptidase_S1_PA"/>
</dbReference>
<dbReference type="InterPro" id="IPR043504">
    <property type="entry name" value="Peptidase_S1_PA_chymotrypsin"/>
</dbReference>
<keyword evidence="1" id="KW-0732">Signal</keyword>
<evidence type="ECO:0000313" key="2">
    <source>
        <dbReference type="EMBL" id="MFN6549552.1"/>
    </source>
</evidence>
<dbReference type="RefSeq" id="WP_409548495.1">
    <property type="nucleotide sequence ID" value="NZ_JBKBDE010000001.1"/>
</dbReference>